<dbReference type="AlphaFoldDB" id="A0ABD5V2I8"/>
<accession>A0ABD5V2I8</accession>
<keyword evidence="1" id="KW-1133">Transmembrane helix</keyword>
<sequence length="186" mass="20668">MTLESVFRKATERINTEYVILFTMLIPAVYMFIQSYDFQATSATIFPRIMAGFVIFGSVLLLLRPVLPEPIYSIVTNESQLIDVEEDKEIDDELDGEVESTFSSVGRPIPDSVFAAAAAIGYALAGYVAGLMWVTPVFVLIYGLWFKLSWRVLAVIVPLSFMIGFGFMEFVNIPVDSGEIVNRGGL</sequence>
<feature type="transmembrane region" description="Helical" evidence="1">
    <location>
        <begin position="148"/>
        <end position="168"/>
    </location>
</feature>
<feature type="transmembrane region" description="Helical" evidence="1">
    <location>
        <begin position="16"/>
        <end position="33"/>
    </location>
</feature>
<feature type="transmembrane region" description="Helical" evidence="1">
    <location>
        <begin position="45"/>
        <end position="63"/>
    </location>
</feature>
<dbReference type="Proteomes" id="UP001596312">
    <property type="component" value="Unassembled WGS sequence"/>
</dbReference>
<gene>
    <name evidence="2" type="ORF">ACFQGH_11105</name>
</gene>
<comment type="caution">
    <text evidence="2">The sequence shown here is derived from an EMBL/GenBank/DDBJ whole genome shotgun (WGS) entry which is preliminary data.</text>
</comment>
<keyword evidence="3" id="KW-1185">Reference proteome</keyword>
<dbReference type="RefSeq" id="WP_340604269.1">
    <property type="nucleotide sequence ID" value="NZ_JBBMXV010000003.1"/>
</dbReference>
<dbReference type="EMBL" id="JBHSXQ010000003">
    <property type="protein sequence ID" value="MFC6905742.1"/>
    <property type="molecule type" value="Genomic_DNA"/>
</dbReference>
<evidence type="ECO:0000256" key="1">
    <source>
        <dbReference type="SAM" id="Phobius"/>
    </source>
</evidence>
<organism evidence="2 3">
    <name type="scientific">Halalkalicoccus tibetensis</name>
    <dbReference type="NCBI Taxonomy" id="175632"/>
    <lineage>
        <taxon>Archaea</taxon>
        <taxon>Methanobacteriati</taxon>
        <taxon>Methanobacteriota</taxon>
        <taxon>Stenosarchaea group</taxon>
        <taxon>Halobacteria</taxon>
        <taxon>Halobacteriales</taxon>
        <taxon>Halococcaceae</taxon>
        <taxon>Halalkalicoccus</taxon>
    </lineage>
</organism>
<evidence type="ECO:0000313" key="3">
    <source>
        <dbReference type="Proteomes" id="UP001596312"/>
    </source>
</evidence>
<keyword evidence="1" id="KW-0472">Membrane</keyword>
<keyword evidence="1" id="KW-0812">Transmembrane</keyword>
<evidence type="ECO:0008006" key="4">
    <source>
        <dbReference type="Google" id="ProtNLM"/>
    </source>
</evidence>
<reference evidence="2 3" key="1">
    <citation type="journal article" date="2019" name="Int. J. Syst. Evol. Microbiol.">
        <title>The Global Catalogue of Microorganisms (GCM) 10K type strain sequencing project: providing services to taxonomists for standard genome sequencing and annotation.</title>
        <authorList>
            <consortium name="The Broad Institute Genomics Platform"/>
            <consortium name="The Broad Institute Genome Sequencing Center for Infectious Disease"/>
            <person name="Wu L."/>
            <person name="Ma J."/>
        </authorList>
    </citation>
    <scope>NUCLEOTIDE SEQUENCE [LARGE SCALE GENOMIC DNA]</scope>
    <source>
        <strain evidence="2 3">CGMCC 1.3240</strain>
    </source>
</reference>
<feature type="transmembrane region" description="Helical" evidence="1">
    <location>
        <begin position="113"/>
        <end position="142"/>
    </location>
</feature>
<evidence type="ECO:0000313" key="2">
    <source>
        <dbReference type="EMBL" id="MFC6905742.1"/>
    </source>
</evidence>
<name>A0ABD5V2I8_9EURY</name>
<proteinExistence type="predicted"/>
<protein>
    <recommendedName>
        <fullName evidence="4">Tripartite tricarboxylate transporter TctB family protein</fullName>
    </recommendedName>
</protein>